<dbReference type="GO" id="GO:0008652">
    <property type="term" value="P:amino acid biosynthetic process"/>
    <property type="evidence" value="ECO:0007669"/>
    <property type="project" value="UniProtKB-KW"/>
</dbReference>
<keyword evidence="3" id="KW-0028">Amino-acid biosynthesis</keyword>
<reference evidence="6 7" key="1">
    <citation type="submission" date="2019-09" db="EMBL/GenBank/DDBJ databases">
        <title>Actinomadura physcomitrii sp. nov., a novel actinomycete isolated from moss [Physcomitrium sphaericum (Ludw) Fuernr].</title>
        <authorList>
            <person name="Zhuang X."/>
            <person name="Liu C."/>
        </authorList>
    </citation>
    <scope>NUCLEOTIDE SEQUENCE [LARGE SCALE GENOMIC DNA]</scope>
    <source>
        <strain evidence="6 7">HMC1</strain>
    </source>
</reference>
<sequence length="282" mass="30572">MRTVALFGNPLRRLHSVVMHNAAFAAFDIDARYELRELQEPELAAQVRQARKEQWLGFQITAPYKQAIMSLLDEVEPTARRIGAVNSVEITEDGRLIGFNTDVIGFMTAVRNWAHTDLTGARVVVAGSGGVGHAATYGLAEAGVERLTVLDLDAADARRLATEFSAFTQIEPMSFEDPRTGDRLGEADLFVNATSVGMLTPGPVVDVARISPEAAVFDVVYVPSQTELVRQARARGMRAAGGADMLVAQAAAAFVRWTGKEDPTTVMRQAVNPLLHRADLTP</sequence>
<evidence type="ECO:0000256" key="3">
    <source>
        <dbReference type="HAMAP-Rule" id="MF_00222"/>
    </source>
</evidence>
<keyword evidence="3" id="KW-0521">NADP</keyword>
<dbReference type="InterPro" id="IPR046346">
    <property type="entry name" value="Aminoacid_DH-like_N_sf"/>
</dbReference>
<dbReference type="HAMAP" id="MF_00222">
    <property type="entry name" value="Shikimate_DH_AroE"/>
    <property type="match status" value="1"/>
</dbReference>
<dbReference type="GO" id="GO:0019632">
    <property type="term" value="P:shikimate metabolic process"/>
    <property type="evidence" value="ECO:0007669"/>
    <property type="project" value="TreeGrafter"/>
</dbReference>
<dbReference type="RefSeq" id="WP_151561508.1">
    <property type="nucleotide sequence ID" value="NZ_WBMT01000008.1"/>
</dbReference>
<comment type="caution">
    <text evidence="3">Lacks conserved residue(s) required for the propagation of feature annotation.</text>
</comment>
<feature type="domain" description="Shikimate dehydrogenase substrate binding N-terminal" evidence="4">
    <location>
        <begin position="6"/>
        <end position="88"/>
    </location>
</feature>
<keyword evidence="2 3" id="KW-0057">Aromatic amino acid biosynthesis</keyword>
<comment type="function">
    <text evidence="3">Involved in the biosynthesis of the chorismate, which leads to the biosynthesis of aromatic amino acids. Catalyzes the reversible NADPH linked reduction of 3-dehydroshikimate (DHSA) to yield shikimate (SA).</text>
</comment>
<dbReference type="GO" id="GO:0005829">
    <property type="term" value="C:cytosol"/>
    <property type="evidence" value="ECO:0007669"/>
    <property type="project" value="TreeGrafter"/>
</dbReference>
<feature type="binding site" evidence="3">
    <location>
        <position position="221"/>
    </location>
    <ligand>
        <name>shikimate</name>
        <dbReference type="ChEBI" id="CHEBI:36208"/>
    </ligand>
</feature>
<dbReference type="Gene3D" id="3.40.50.720">
    <property type="entry name" value="NAD(P)-binding Rossmann-like Domain"/>
    <property type="match status" value="1"/>
</dbReference>
<keyword evidence="7" id="KW-1185">Reference proteome</keyword>
<dbReference type="InterPro" id="IPR013708">
    <property type="entry name" value="Shikimate_DH-bd_N"/>
</dbReference>
<protein>
    <recommendedName>
        <fullName evidence="3">Shikimate dehydrogenase (NADP(+))</fullName>
        <shortName evidence="3">SDH</shortName>
        <ecNumber evidence="3">1.1.1.25</ecNumber>
    </recommendedName>
</protein>
<dbReference type="Pfam" id="PF08501">
    <property type="entry name" value="Shikimate_dh_N"/>
    <property type="match status" value="1"/>
</dbReference>
<dbReference type="InterPro" id="IPR022893">
    <property type="entry name" value="Shikimate_DH_fam"/>
</dbReference>
<dbReference type="Proteomes" id="UP000468735">
    <property type="component" value="Unassembled WGS sequence"/>
</dbReference>
<comment type="similarity">
    <text evidence="3">Belongs to the shikimate dehydrogenase family.</text>
</comment>
<comment type="caution">
    <text evidence="6">The sequence shown here is derived from an EMBL/GenBank/DDBJ whole genome shotgun (WGS) entry which is preliminary data.</text>
</comment>
<dbReference type="InterPro" id="IPR036291">
    <property type="entry name" value="NAD(P)-bd_dom_sf"/>
</dbReference>
<dbReference type="PANTHER" id="PTHR21089:SF1">
    <property type="entry name" value="BIFUNCTIONAL 3-DEHYDROQUINATE DEHYDRATASE_SHIKIMATE DEHYDROGENASE, CHLOROPLASTIC"/>
    <property type="match status" value="1"/>
</dbReference>
<feature type="binding site" evidence="3">
    <location>
        <position position="102"/>
    </location>
    <ligand>
        <name>shikimate</name>
        <dbReference type="ChEBI" id="CHEBI:36208"/>
    </ligand>
</feature>
<proteinExistence type="inferred from homology"/>
<feature type="binding site" evidence="3">
    <location>
        <position position="61"/>
    </location>
    <ligand>
        <name>shikimate</name>
        <dbReference type="ChEBI" id="CHEBI:36208"/>
    </ligand>
</feature>
<dbReference type="AlphaFoldDB" id="A0A6H9YNY2"/>
<dbReference type="GO" id="GO:0004764">
    <property type="term" value="F:shikimate 3-dehydrogenase (NADP+) activity"/>
    <property type="evidence" value="ECO:0007669"/>
    <property type="project" value="UniProtKB-UniRule"/>
</dbReference>
<evidence type="ECO:0000259" key="4">
    <source>
        <dbReference type="Pfam" id="PF08501"/>
    </source>
</evidence>
<name>A0A6H9YNY2_9ACTN</name>
<dbReference type="Gene3D" id="3.40.50.10860">
    <property type="entry name" value="Leucine Dehydrogenase, chain A, domain 1"/>
    <property type="match status" value="1"/>
</dbReference>
<dbReference type="SUPFAM" id="SSF53223">
    <property type="entry name" value="Aminoacid dehydrogenase-like, N-terminal domain"/>
    <property type="match status" value="1"/>
</dbReference>
<gene>
    <name evidence="3" type="primary">aroE</name>
    <name evidence="6" type="ORF">F8566_18565</name>
</gene>
<organism evidence="6 7">
    <name type="scientific">Actinomadura rudentiformis</name>
    <dbReference type="NCBI Taxonomy" id="359158"/>
    <lineage>
        <taxon>Bacteria</taxon>
        <taxon>Bacillati</taxon>
        <taxon>Actinomycetota</taxon>
        <taxon>Actinomycetes</taxon>
        <taxon>Streptosporangiales</taxon>
        <taxon>Thermomonosporaceae</taxon>
        <taxon>Actinomadura</taxon>
    </lineage>
</organism>
<evidence type="ECO:0000256" key="1">
    <source>
        <dbReference type="ARBA" id="ARBA00004871"/>
    </source>
</evidence>
<dbReference type="PANTHER" id="PTHR21089">
    <property type="entry name" value="SHIKIMATE DEHYDROGENASE"/>
    <property type="match status" value="1"/>
</dbReference>
<evidence type="ECO:0000313" key="7">
    <source>
        <dbReference type="Proteomes" id="UP000468735"/>
    </source>
</evidence>
<dbReference type="GO" id="GO:0009423">
    <property type="term" value="P:chorismate biosynthetic process"/>
    <property type="evidence" value="ECO:0007669"/>
    <property type="project" value="UniProtKB-UniRule"/>
</dbReference>
<dbReference type="CDD" id="cd01065">
    <property type="entry name" value="NAD_bind_Shikimate_DH"/>
    <property type="match status" value="1"/>
</dbReference>
<dbReference type="EC" id="1.1.1.25" evidence="3"/>
<dbReference type="OrthoDB" id="9776868at2"/>
<dbReference type="EMBL" id="WBMT01000008">
    <property type="protein sequence ID" value="KAB2347885.1"/>
    <property type="molecule type" value="Genomic_DNA"/>
</dbReference>
<dbReference type="InterPro" id="IPR041121">
    <property type="entry name" value="SDH_C"/>
</dbReference>
<feature type="binding site" evidence="3">
    <location>
        <position position="86"/>
    </location>
    <ligand>
        <name>shikimate</name>
        <dbReference type="ChEBI" id="CHEBI:36208"/>
    </ligand>
</feature>
<feature type="active site" description="Proton acceptor" evidence="3">
    <location>
        <position position="65"/>
    </location>
</feature>
<dbReference type="GO" id="GO:0009073">
    <property type="term" value="P:aromatic amino acid family biosynthetic process"/>
    <property type="evidence" value="ECO:0007669"/>
    <property type="project" value="UniProtKB-KW"/>
</dbReference>
<feature type="binding site" evidence="3">
    <location>
        <position position="249"/>
    </location>
    <ligand>
        <name>shikimate</name>
        <dbReference type="ChEBI" id="CHEBI:36208"/>
    </ligand>
</feature>
<evidence type="ECO:0000313" key="6">
    <source>
        <dbReference type="EMBL" id="KAB2347885.1"/>
    </source>
</evidence>
<evidence type="ECO:0000259" key="5">
    <source>
        <dbReference type="Pfam" id="PF18317"/>
    </source>
</evidence>
<feature type="binding site" evidence="3">
    <location>
        <position position="219"/>
    </location>
    <ligand>
        <name>NADP(+)</name>
        <dbReference type="ChEBI" id="CHEBI:58349"/>
    </ligand>
</feature>
<keyword evidence="3" id="KW-0560">Oxidoreductase</keyword>
<dbReference type="UniPathway" id="UPA00053">
    <property type="reaction ID" value="UER00087"/>
</dbReference>
<feature type="binding site" evidence="3">
    <location>
        <begin position="127"/>
        <end position="131"/>
    </location>
    <ligand>
        <name>NADP(+)</name>
        <dbReference type="ChEBI" id="CHEBI:58349"/>
    </ligand>
</feature>
<comment type="pathway">
    <text evidence="1 3">Metabolic intermediate biosynthesis; chorismate biosynthesis; chorismate from D-erythrose 4-phosphate and phosphoenolpyruvate: step 4/7.</text>
</comment>
<accession>A0A6H9YNY2</accession>
<comment type="catalytic activity">
    <reaction evidence="3">
        <text>shikimate + NADP(+) = 3-dehydroshikimate + NADPH + H(+)</text>
        <dbReference type="Rhea" id="RHEA:17737"/>
        <dbReference type="ChEBI" id="CHEBI:15378"/>
        <dbReference type="ChEBI" id="CHEBI:16630"/>
        <dbReference type="ChEBI" id="CHEBI:36208"/>
        <dbReference type="ChEBI" id="CHEBI:57783"/>
        <dbReference type="ChEBI" id="CHEBI:58349"/>
        <dbReference type="EC" id="1.1.1.25"/>
    </reaction>
</comment>
<comment type="subunit">
    <text evidence="3">Homodimer.</text>
</comment>
<dbReference type="GO" id="GO:0050661">
    <property type="term" value="F:NADP binding"/>
    <property type="evidence" value="ECO:0007669"/>
    <property type="project" value="TreeGrafter"/>
</dbReference>
<feature type="domain" description="SDH C-terminal" evidence="5">
    <location>
        <begin position="242"/>
        <end position="271"/>
    </location>
</feature>
<dbReference type="Pfam" id="PF18317">
    <property type="entry name" value="SDH_C"/>
    <property type="match status" value="1"/>
</dbReference>
<dbReference type="SUPFAM" id="SSF51735">
    <property type="entry name" value="NAD(P)-binding Rossmann-fold domains"/>
    <property type="match status" value="1"/>
</dbReference>
<evidence type="ECO:0000256" key="2">
    <source>
        <dbReference type="ARBA" id="ARBA00023141"/>
    </source>
</evidence>
<feature type="binding site" evidence="3">
    <location>
        <position position="242"/>
    </location>
    <ligand>
        <name>NADP(+)</name>
        <dbReference type="ChEBI" id="CHEBI:58349"/>
    </ligand>
</feature>